<dbReference type="PANTHER" id="PTHR46704">
    <property type="entry name" value="CXC DOMAIN-CONTAINING PROTEIN-RELATED"/>
    <property type="match status" value="1"/>
</dbReference>
<accession>A0A7D9ET60</accession>
<sequence length="403" mass="45836">MKADRDIFARLLVICGKREVSLRDVLTYCLGPIPWSLATADGCLAKTNKAKLLDAIEIPNDCVRVYDGMVIIQQTPSTSLETFGDISKYVLERITSVQHKFVYFTTDQYREDSLKSCERKRRAPEGSIRIQITRRDKKIPKQFKKFLDNGCNKVGLVRFFLEDWSDPERFKAIIAHRVLFITLEPRAYRLEVKDDLVRSVPEENLFSNQEEADTKMFLCSQHAIQELFCGSICITTVDSDVGVLATYYKDVLPSNLFLQIGSKGKKRILDVSKMHESIGKDMSDALPALHALSGCDYTSPFFGIEKQKMYKVVKKSDNFNDVLASMGRSVNFEMEVFPIIQEIVSECYGVKNCQSINDARYRKFCTKAKVPRAAATPTYRRRITAPLTKSQLCNLCLEICVGT</sequence>
<name>A0A7D9ET60_PARCT</name>
<gene>
    <name evidence="1" type="ORF">PACLA_8A051566</name>
</gene>
<dbReference type="Proteomes" id="UP001152795">
    <property type="component" value="Unassembled WGS sequence"/>
</dbReference>
<reference evidence="1" key="1">
    <citation type="submission" date="2020-04" db="EMBL/GenBank/DDBJ databases">
        <authorList>
            <person name="Alioto T."/>
            <person name="Alioto T."/>
            <person name="Gomez Garrido J."/>
        </authorList>
    </citation>
    <scope>NUCLEOTIDE SEQUENCE</scope>
    <source>
        <strain evidence="1">A484AB</strain>
    </source>
</reference>
<dbReference type="OrthoDB" id="8060926at2759"/>
<dbReference type="AlphaFoldDB" id="A0A7D9ET60"/>
<organism evidence="1 2">
    <name type="scientific">Paramuricea clavata</name>
    <name type="common">Red gorgonian</name>
    <name type="synonym">Violescent sea-whip</name>
    <dbReference type="NCBI Taxonomy" id="317549"/>
    <lineage>
        <taxon>Eukaryota</taxon>
        <taxon>Metazoa</taxon>
        <taxon>Cnidaria</taxon>
        <taxon>Anthozoa</taxon>
        <taxon>Octocorallia</taxon>
        <taxon>Malacalcyonacea</taxon>
        <taxon>Plexauridae</taxon>
        <taxon>Paramuricea</taxon>
    </lineage>
</organism>
<comment type="caution">
    <text evidence="1">The sequence shown here is derived from an EMBL/GenBank/DDBJ whole genome shotgun (WGS) entry which is preliminary data.</text>
</comment>
<protein>
    <submittedName>
        <fullName evidence="1">Uncharacterized protein</fullName>
    </submittedName>
</protein>
<evidence type="ECO:0000313" key="2">
    <source>
        <dbReference type="Proteomes" id="UP001152795"/>
    </source>
</evidence>
<dbReference type="EMBL" id="CACRXK020009219">
    <property type="protein sequence ID" value="CAB4016690.1"/>
    <property type="molecule type" value="Genomic_DNA"/>
</dbReference>
<evidence type="ECO:0000313" key="1">
    <source>
        <dbReference type="EMBL" id="CAB4016690.1"/>
    </source>
</evidence>
<dbReference type="PANTHER" id="PTHR46704:SF9">
    <property type="entry name" value="BHLH DOMAIN-CONTAINING PROTEIN"/>
    <property type="match status" value="1"/>
</dbReference>
<keyword evidence="2" id="KW-1185">Reference proteome</keyword>
<proteinExistence type="predicted"/>